<feature type="compositionally biased region" description="Basic and acidic residues" evidence="1">
    <location>
        <begin position="57"/>
        <end position="67"/>
    </location>
</feature>
<feature type="compositionally biased region" description="Basic and acidic residues" evidence="1">
    <location>
        <begin position="97"/>
        <end position="107"/>
    </location>
</feature>
<organism evidence="2 3">
    <name type="scientific">Rubus argutus</name>
    <name type="common">Southern blackberry</name>
    <dbReference type="NCBI Taxonomy" id="59490"/>
    <lineage>
        <taxon>Eukaryota</taxon>
        <taxon>Viridiplantae</taxon>
        <taxon>Streptophyta</taxon>
        <taxon>Embryophyta</taxon>
        <taxon>Tracheophyta</taxon>
        <taxon>Spermatophyta</taxon>
        <taxon>Magnoliopsida</taxon>
        <taxon>eudicotyledons</taxon>
        <taxon>Gunneridae</taxon>
        <taxon>Pentapetalae</taxon>
        <taxon>rosids</taxon>
        <taxon>fabids</taxon>
        <taxon>Rosales</taxon>
        <taxon>Rosaceae</taxon>
        <taxon>Rosoideae</taxon>
        <taxon>Rosoideae incertae sedis</taxon>
        <taxon>Rubus</taxon>
    </lineage>
</organism>
<sequence>MTSKEVKNKVRDSVERGFDKLHRITDTVAFGLAPIDGAIHGVARGIFNWLTDQHPQERTKDCKDGEYSKPGFGGGGRLKSINIKGNGIRGNKGKNLGIHDMRNDHRKGGSNYGDDDDVALNIENNRISDNEADDVGISKIGYKN</sequence>
<name>A0AAW1WUK3_RUBAR</name>
<keyword evidence="3" id="KW-1185">Reference proteome</keyword>
<protein>
    <submittedName>
        <fullName evidence="2">Uncharacterized protein</fullName>
    </submittedName>
</protein>
<proteinExistence type="predicted"/>
<dbReference type="Proteomes" id="UP001457282">
    <property type="component" value="Unassembled WGS sequence"/>
</dbReference>
<dbReference type="EMBL" id="JBEDUW010000005">
    <property type="protein sequence ID" value="KAK9928246.1"/>
    <property type="molecule type" value="Genomic_DNA"/>
</dbReference>
<evidence type="ECO:0000313" key="3">
    <source>
        <dbReference type="Proteomes" id="UP001457282"/>
    </source>
</evidence>
<evidence type="ECO:0000256" key="1">
    <source>
        <dbReference type="SAM" id="MobiDB-lite"/>
    </source>
</evidence>
<comment type="caution">
    <text evidence="2">The sequence shown here is derived from an EMBL/GenBank/DDBJ whole genome shotgun (WGS) entry which is preliminary data.</text>
</comment>
<feature type="region of interest" description="Disordered" evidence="1">
    <location>
        <begin position="57"/>
        <end position="118"/>
    </location>
</feature>
<gene>
    <name evidence="2" type="ORF">M0R45_025392</name>
</gene>
<reference evidence="2 3" key="1">
    <citation type="journal article" date="2023" name="G3 (Bethesda)">
        <title>A chromosome-length genome assembly and annotation of blackberry (Rubus argutus, cv. 'Hillquist').</title>
        <authorList>
            <person name="Bruna T."/>
            <person name="Aryal R."/>
            <person name="Dudchenko O."/>
            <person name="Sargent D.J."/>
            <person name="Mead D."/>
            <person name="Buti M."/>
            <person name="Cavallini A."/>
            <person name="Hytonen T."/>
            <person name="Andres J."/>
            <person name="Pham M."/>
            <person name="Weisz D."/>
            <person name="Mascagni F."/>
            <person name="Usai G."/>
            <person name="Natali L."/>
            <person name="Bassil N."/>
            <person name="Fernandez G.E."/>
            <person name="Lomsadze A."/>
            <person name="Armour M."/>
            <person name="Olukolu B."/>
            <person name="Poorten T."/>
            <person name="Britton C."/>
            <person name="Davik J."/>
            <person name="Ashrafi H."/>
            <person name="Aiden E.L."/>
            <person name="Borodovsky M."/>
            <person name="Worthington M."/>
        </authorList>
    </citation>
    <scope>NUCLEOTIDE SEQUENCE [LARGE SCALE GENOMIC DNA]</scope>
    <source>
        <strain evidence="2">PI 553951</strain>
    </source>
</reference>
<dbReference type="AlphaFoldDB" id="A0AAW1WUK3"/>
<evidence type="ECO:0000313" key="2">
    <source>
        <dbReference type="EMBL" id="KAK9928246.1"/>
    </source>
</evidence>
<accession>A0AAW1WUK3</accession>